<dbReference type="EMBL" id="JACBJI010000004">
    <property type="protein sequence ID" value="NYA71508.1"/>
    <property type="molecule type" value="Genomic_DNA"/>
</dbReference>
<organism evidence="2 3">
    <name type="scientific">Flavobacterium agri</name>
    <dbReference type="NCBI Taxonomy" id="2743471"/>
    <lineage>
        <taxon>Bacteria</taxon>
        <taxon>Pseudomonadati</taxon>
        <taxon>Bacteroidota</taxon>
        <taxon>Flavobacteriia</taxon>
        <taxon>Flavobacteriales</taxon>
        <taxon>Flavobacteriaceae</taxon>
        <taxon>Flavobacterium</taxon>
    </lineage>
</organism>
<dbReference type="Gene3D" id="2.60.120.10">
    <property type="entry name" value="Jelly Rolls"/>
    <property type="match status" value="1"/>
</dbReference>
<feature type="domain" description="Cyclic nucleotide-binding" evidence="1">
    <location>
        <begin position="31"/>
        <end position="116"/>
    </location>
</feature>
<keyword evidence="3" id="KW-1185">Reference proteome</keyword>
<dbReference type="InterPro" id="IPR014710">
    <property type="entry name" value="RmlC-like_jellyroll"/>
</dbReference>
<dbReference type="InterPro" id="IPR018490">
    <property type="entry name" value="cNMP-bd_dom_sf"/>
</dbReference>
<dbReference type="InterPro" id="IPR000595">
    <property type="entry name" value="cNMP-bd_dom"/>
</dbReference>
<evidence type="ECO:0000313" key="3">
    <source>
        <dbReference type="Proteomes" id="UP000535020"/>
    </source>
</evidence>
<dbReference type="CDD" id="cd00038">
    <property type="entry name" value="CAP_ED"/>
    <property type="match status" value="1"/>
</dbReference>
<evidence type="ECO:0000313" key="2">
    <source>
        <dbReference type="EMBL" id="NYA71508.1"/>
    </source>
</evidence>
<dbReference type="RefSeq" id="WP_176006311.1">
    <property type="nucleotide sequence ID" value="NZ_JABWMI010000011.1"/>
</dbReference>
<sequence length="192" mass="22131">MQPCNIQDIFKGVALSLKETEILRDNFQKLSIGKGHIILREGQPASYQYYVCSGCLRAFYVDASGKEHTLQFAVNDWWISDYTAFLVNGRAILNIECLQDAIVYRLSKDNLEELYRSVPSVESFFRLIFERYLISFQERVLANLAQSATERYLTFISTYPDIQKNVKNYHVASYLGITSESLSRIKKDLAID</sequence>
<dbReference type="Proteomes" id="UP000535020">
    <property type="component" value="Unassembled WGS sequence"/>
</dbReference>
<dbReference type="SUPFAM" id="SSF51206">
    <property type="entry name" value="cAMP-binding domain-like"/>
    <property type="match status" value="1"/>
</dbReference>
<proteinExistence type="predicted"/>
<evidence type="ECO:0000259" key="1">
    <source>
        <dbReference type="Pfam" id="PF00027"/>
    </source>
</evidence>
<accession>A0A7Y9C7J8</accession>
<comment type="caution">
    <text evidence="2">The sequence shown here is derived from an EMBL/GenBank/DDBJ whole genome shotgun (WGS) entry which is preliminary data.</text>
</comment>
<dbReference type="AlphaFoldDB" id="A0A7Y9C7J8"/>
<reference evidence="2 3" key="1">
    <citation type="submission" date="2020-07" db="EMBL/GenBank/DDBJ databases">
        <authorList>
            <person name="Sun Q."/>
        </authorList>
    </citation>
    <scope>NUCLEOTIDE SEQUENCE [LARGE SCALE GENOMIC DNA]</scope>
    <source>
        <strain evidence="2 3">MAH-1</strain>
    </source>
</reference>
<gene>
    <name evidence="2" type="ORF">HZF10_11290</name>
</gene>
<name>A0A7Y9C7J8_9FLAO</name>
<dbReference type="Pfam" id="PF00027">
    <property type="entry name" value="cNMP_binding"/>
    <property type="match status" value="1"/>
</dbReference>
<protein>
    <submittedName>
        <fullName evidence="2">Crp/Fnr family transcriptional regulator</fullName>
    </submittedName>
</protein>